<comment type="caution">
    <text evidence="1">The sequence shown here is derived from an EMBL/GenBank/DDBJ whole genome shotgun (WGS) entry which is preliminary data.</text>
</comment>
<evidence type="ECO:0000313" key="2">
    <source>
        <dbReference type="Proteomes" id="UP000249061"/>
    </source>
</evidence>
<dbReference type="AlphaFoldDB" id="A0A2W5TW11"/>
<accession>A0A2W5TW11</accession>
<proteinExistence type="predicted"/>
<evidence type="ECO:0008006" key="3">
    <source>
        <dbReference type="Google" id="ProtNLM"/>
    </source>
</evidence>
<sequence length="394" mass="42770">MVKRALVILWVLFSGCEPGFRPETLIEDLRLLGISASPADLRPGETSSLSALVLDPSRAQPGTVLWLGCEPDPYNQNRSACANPDILNDPSALGGSSLPPGVSVIGFNDQAQYRVPAGLFDVFAADDPRRKAGTVGQLVAFAVAETVSPAATQEELEALFTRVKNDEVKSIVALFRINIFEGDARNTNPVIDALTVRGEAWPQNAHVLVKPGEEVPFDIVAPHSSFEPYVQTTPSGDEALNERILTAWYSTSGRFSETRTALREDVKTVFTAPGGKDEKDPVPERRTGDLYTVFRDTRGGQSWRQWKFFVCDEALTEPIVSNIEWPMNVNDPIVLRGSSLASVLDVIVDGVALERGVYSPTNDTWEGYLAAGSTVGNARGELHSKTCSRTALVP</sequence>
<organism evidence="1 2">
    <name type="scientific">Archangium gephyra</name>
    <dbReference type="NCBI Taxonomy" id="48"/>
    <lineage>
        <taxon>Bacteria</taxon>
        <taxon>Pseudomonadati</taxon>
        <taxon>Myxococcota</taxon>
        <taxon>Myxococcia</taxon>
        <taxon>Myxococcales</taxon>
        <taxon>Cystobacterineae</taxon>
        <taxon>Archangiaceae</taxon>
        <taxon>Archangium</taxon>
    </lineage>
</organism>
<dbReference type="PROSITE" id="PS51257">
    <property type="entry name" value="PROKAR_LIPOPROTEIN"/>
    <property type="match status" value="1"/>
</dbReference>
<protein>
    <recommendedName>
        <fullName evidence="3">Lipoprotein</fullName>
    </recommendedName>
</protein>
<dbReference type="EMBL" id="QFQP01000001">
    <property type="protein sequence ID" value="PZR18622.1"/>
    <property type="molecule type" value="Genomic_DNA"/>
</dbReference>
<gene>
    <name evidence="1" type="ORF">DI536_01710</name>
</gene>
<name>A0A2W5TW11_9BACT</name>
<evidence type="ECO:0000313" key="1">
    <source>
        <dbReference type="EMBL" id="PZR18622.1"/>
    </source>
</evidence>
<dbReference type="Proteomes" id="UP000249061">
    <property type="component" value="Unassembled WGS sequence"/>
</dbReference>
<reference evidence="1 2" key="1">
    <citation type="submission" date="2017-08" db="EMBL/GenBank/DDBJ databases">
        <title>Infants hospitalized years apart are colonized by the same room-sourced microbial strains.</title>
        <authorList>
            <person name="Brooks B."/>
            <person name="Olm M.R."/>
            <person name="Firek B.A."/>
            <person name="Baker R."/>
            <person name="Thomas B.C."/>
            <person name="Morowitz M.J."/>
            <person name="Banfield J.F."/>
        </authorList>
    </citation>
    <scope>NUCLEOTIDE SEQUENCE [LARGE SCALE GENOMIC DNA]</scope>
    <source>
        <strain evidence="1">S2_003_000_R2_14</strain>
    </source>
</reference>